<comment type="caution">
    <text evidence="1">The sequence shown here is derived from an EMBL/GenBank/DDBJ whole genome shotgun (WGS) entry which is preliminary data.</text>
</comment>
<sequence>MDNDIILLDCPVCGEETDFEILKDPPEAVVKCTVCGHVMRVTLKEPRVLTVKAVVSYGNDSHTGSIDLVEGDMISVGDYLVAEVGEDSFSVEVTSIEENNARRQKLPAEKIDALWTRLVDQVIIRASLNKGAVTIPLYENVDGNKVYTIDHITSVAGKQFRITRIKLRKGNVITRKDKTAEAHEIKRIYGERS</sequence>
<organism evidence="1">
    <name type="scientific">bioreactor metagenome</name>
    <dbReference type="NCBI Taxonomy" id="1076179"/>
    <lineage>
        <taxon>unclassified sequences</taxon>
        <taxon>metagenomes</taxon>
        <taxon>ecological metagenomes</taxon>
    </lineage>
</organism>
<name>A0A644UUU6_9ZZZZ</name>
<protein>
    <submittedName>
        <fullName evidence="1">Uncharacterized protein</fullName>
    </submittedName>
</protein>
<gene>
    <name evidence="1" type="ORF">SDC9_28577</name>
</gene>
<dbReference type="EMBL" id="VSSQ01000165">
    <property type="protein sequence ID" value="MPL82631.1"/>
    <property type="molecule type" value="Genomic_DNA"/>
</dbReference>
<dbReference type="InterPro" id="IPR012041">
    <property type="entry name" value="Znf_CPxCG-like"/>
</dbReference>
<evidence type="ECO:0000313" key="1">
    <source>
        <dbReference type="EMBL" id="MPL82631.1"/>
    </source>
</evidence>
<dbReference type="PANTHER" id="PTHR42195:SF1">
    <property type="entry name" value="ZINC FINGER PROTEIN"/>
    <property type="match status" value="1"/>
</dbReference>
<accession>A0A644UUU6</accession>
<dbReference type="PANTHER" id="PTHR42195">
    <property type="entry name" value="UCP015877 FAMILY PROTEIN"/>
    <property type="match status" value="1"/>
</dbReference>
<reference evidence="1" key="1">
    <citation type="submission" date="2019-08" db="EMBL/GenBank/DDBJ databases">
        <authorList>
            <person name="Kucharzyk K."/>
            <person name="Murdoch R.W."/>
            <person name="Higgins S."/>
            <person name="Loffler F."/>
        </authorList>
    </citation>
    <scope>NUCLEOTIDE SEQUENCE</scope>
</reference>
<dbReference type="Pfam" id="PF19769">
    <property type="entry name" value="CPxCG_zf"/>
    <property type="match status" value="1"/>
</dbReference>
<dbReference type="AlphaFoldDB" id="A0A644UUU6"/>
<proteinExistence type="predicted"/>